<organism evidence="1 2">
    <name type="scientific">Ferrithrix thermotolerans DSM 19514</name>
    <dbReference type="NCBI Taxonomy" id="1121881"/>
    <lineage>
        <taxon>Bacteria</taxon>
        <taxon>Bacillati</taxon>
        <taxon>Actinomycetota</taxon>
        <taxon>Acidimicrobiia</taxon>
        <taxon>Acidimicrobiales</taxon>
        <taxon>Acidimicrobiaceae</taxon>
        <taxon>Ferrithrix</taxon>
    </lineage>
</organism>
<reference evidence="2" key="1">
    <citation type="submission" date="2016-11" db="EMBL/GenBank/DDBJ databases">
        <authorList>
            <person name="Varghese N."/>
            <person name="Submissions S."/>
        </authorList>
    </citation>
    <scope>NUCLEOTIDE SEQUENCE [LARGE SCALE GENOMIC DNA]</scope>
    <source>
        <strain evidence="2">DSM 19514</strain>
    </source>
</reference>
<evidence type="ECO:0000313" key="2">
    <source>
        <dbReference type="Proteomes" id="UP000184295"/>
    </source>
</evidence>
<dbReference type="RefSeq" id="WP_072788503.1">
    <property type="nucleotide sequence ID" value="NZ_FQUL01000004.1"/>
</dbReference>
<evidence type="ECO:0000313" key="1">
    <source>
        <dbReference type="EMBL" id="SHE40731.1"/>
    </source>
</evidence>
<dbReference type="Proteomes" id="UP000184295">
    <property type="component" value="Unassembled WGS sequence"/>
</dbReference>
<protein>
    <recommendedName>
        <fullName evidence="3">Methyltransferase domain-containing protein</fullName>
    </recommendedName>
</protein>
<gene>
    <name evidence="1" type="ORF">SAMN02745225_00549</name>
</gene>
<dbReference type="SUPFAM" id="SSF53335">
    <property type="entry name" value="S-adenosyl-L-methionine-dependent methyltransferases"/>
    <property type="match status" value="1"/>
</dbReference>
<dbReference type="AlphaFoldDB" id="A0A1M4T8E4"/>
<dbReference type="InterPro" id="IPR029063">
    <property type="entry name" value="SAM-dependent_MTases_sf"/>
</dbReference>
<sequence>MQSDPETQPKDAYSSLDPEVTAFQEALYKEVVAEVQRRRKEGAYPPAFELAMDKAFKRHAPNPGEASVYSSEHLLDMVEATGFIDVMVPTKSSAPGVSYIKWTIKKLTAWYFNYVAQQISNFVVNLVHLLRVIHVRLDKLERRVYELYPEVLAADLPPSLGLSIAESQSITKALSEVKGRVLVTECASGDALKVASELGCDVYGIDHREHLLKDADQKADIRWETLGHHIRSLAPESLGAVVVQGSYELRSSHDKTDIIGTLYNSLTPTGGLFVLLFHSPEVTGKSREITVATELAPGRLFSDTTWIYALEYIGFSVLDTGEIAPLTKEGVPGRYVVATKEA</sequence>
<keyword evidence="2" id="KW-1185">Reference proteome</keyword>
<accession>A0A1M4T8E4</accession>
<dbReference type="EMBL" id="FQUL01000004">
    <property type="protein sequence ID" value="SHE40731.1"/>
    <property type="molecule type" value="Genomic_DNA"/>
</dbReference>
<dbReference type="OrthoDB" id="9862985at2"/>
<dbReference type="Gene3D" id="3.40.50.150">
    <property type="entry name" value="Vaccinia Virus protein VP39"/>
    <property type="match status" value="1"/>
</dbReference>
<dbReference type="STRING" id="1121881.SAMN02745225_00549"/>
<name>A0A1M4T8E4_9ACTN</name>
<evidence type="ECO:0008006" key="3">
    <source>
        <dbReference type="Google" id="ProtNLM"/>
    </source>
</evidence>
<proteinExistence type="predicted"/>